<organism evidence="3 4">
    <name type="scientific">Actinoallomurus liliacearum</name>
    <dbReference type="NCBI Taxonomy" id="1080073"/>
    <lineage>
        <taxon>Bacteria</taxon>
        <taxon>Bacillati</taxon>
        <taxon>Actinomycetota</taxon>
        <taxon>Actinomycetes</taxon>
        <taxon>Streptosporangiales</taxon>
        <taxon>Thermomonosporaceae</taxon>
        <taxon>Actinoallomurus</taxon>
    </lineage>
</organism>
<name>A0ABP8TN08_9ACTN</name>
<dbReference type="InterPro" id="IPR036388">
    <property type="entry name" value="WH-like_DNA-bd_sf"/>
</dbReference>
<dbReference type="RefSeq" id="WP_345355244.1">
    <property type="nucleotide sequence ID" value="NZ_BAABHJ010000008.1"/>
</dbReference>
<dbReference type="Pfam" id="PF12802">
    <property type="entry name" value="MarR_2"/>
    <property type="match status" value="1"/>
</dbReference>
<dbReference type="InterPro" id="IPR036390">
    <property type="entry name" value="WH_DNA-bd_sf"/>
</dbReference>
<dbReference type="PANTHER" id="PTHR33164">
    <property type="entry name" value="TRANSCRIPTIONAL REGULATOR, MARR FAMILY"/>
    <property type="match status" value="1"/>
</dbReference>
<gene>
    <name evidence="3" type="ORF">GCM10023195_37090</name>
</gene>
<dbReference type="InterPro" id="IPR039422">
    <property type="entry name" value="MarR/SlyA-like"/>
</dbReference>
<accession>A0ABP8TN08</accession>
<protein>
    <recommendedName>
        <fullName evidence="2">HTH marR-type domain-containing protein</fullName>
    </recommendedName>
</protein>
<evidence type="ECO:0000256" key="1">
    <source>
        <dbReference type="SAM" id="MobiDB-lite"/>
    </source>
</evidence>
<dbReference type="Gene3D" id="1.10.10.10">
    <property type="entry name" value="Winged helix-like DNA-binding domain superfamily/Winged helix DNA-binding domain"/>
    <property type="match status" value="1"/>
</dbReference>
<dbReference type="EMBL" id="BAABHJ010000008">
    <property type="protein sequence ID" value="GAA4609249.1"/>
    <property type="molecule type" value="Genomic_DNA"/>
</dbReference>
<evidence type="ECO:0000313" key="4">
    <source>
        <dbReference type="Proteomes" id="UP001500212"/>
    </source>
</evidence>
<feature type="region of interest" description="Disordered" evidence="1">
    <location>
        <begin position="147"/>
        <end position="189"/>
    </location>
</feature>
<dbReference type="InterPro" id="IPR000835">
    <property type="entry name" value="HTH_MarR-typ"/>
</dbReference>
<sequence>MGSDGVRLGGDLMDVTMAMRRLVRRRLRDASPPPDLRPAQVELMVVVDRNPGMSVAAAARELRLADNSVSTLVNQLVRAGMLRRETDPDDRRTARLEVTDAARRRIADWRDRRARLVGARLEELSEEDRETITAALPALRRLLGRLAEPTDGAPRAVPNGEAGGVGGGAANDGPDGAQEHPSSDNGGEA</sequence>
<dbReference type="PANTHER" id="PTHR33164:SF103">
    <property type="entry name" value="REGULATORY PROTEIN MARR"/>
    <property type="match status" value="1"/>
</dbReference>
<feature type="compositionally biased region" description="Gly residues" evidence="1">
    <location>
        <begin position="161"/>
        <end position="170"/>
    </location>
</feature>
<keyword evidence="4" id="KW-1185">Reference proteome</keyword>
<dbReference type="PROSITE" id="PS50995">
    <property type="entry name" value="HTH_MARR_2"/>
    <property type="match status" value="1"/>
</dbReference>
<comment type="caution">
    <text evidence="3">The sequence shown here is derived from an EMBL/GenBank/DDBJ whole genome shotgun (WGS) entry which is preliminary data.</text>
</comment>
<dbReference type="Proteomes" id="UP001500212">
    <property type="component" value="Unassembled WGS sequence"/>
</dbReference>
<dbReference type="SUPFAM" id="SSF46785">
    <property type="entry name" value="Winged helix' DNA-binding domain"/>
    <property type="match status" value="1"/>
</dbReference>
<evidence type="ECO:0000259" key="2">
    <source>
        <dbReference type="PROSITE" id="PS50995"/>
    </source>
</evidence>
<feature type="domain" description="HTH marR-type" evidence="2">
    <location>
        <begin position="5"/>
        <end position="148"/>
    </location>
</feature>
<proteinExistence type="predicted"/>
<dbReference type="SMART" id="SM00347">
    <property type="entry name" value="HTH_MARR"/>
    <property type="match status" value="1"/>
</dbReference>
<reference evidence="4" key="1">
    <citation type="journal article" date="2019" name="Int. J. Syst. Evol. Microbiol.">
        <title>The Global Catalogue of Microorganisms (GCM) 10K type strain sequencing project: providing services to taxonomists for standard genome sequencing and annotation.</title>
        <authorList>
            <consortium name="The Broad Institute Genomics Platform"/>
            <consortium name="The Broad Institute Genome Sequencing Center for Infectious Disease"/>
            <person name="Wu L."/>
            <person name="Ma J."/>
        </authorList>
    </citation>
    <scope>NUCLEOTIDE SEQUENCE [LARGE SCALE GENOMIC DNA]</scope>
    <source>
        <strain evidence="4">JCM 17938</strain>
    </source>
</reference>
<evidence type="ECO:0000313" key="3">
    <source>
        <dbReference type="EMBL" id="GAA4609249.1"/>
    </source>
</evidence>